<keyword evidence="3" id="KW-1185">Reference proteome</keyword>
<comment type="similarity">
    <text evidence="1">Belongs to the WXG100 family.</text>
</comment>
<name>A0ABQ6YG56_9NOCA</name>
<dbReference type="Gene3D" id="1.10.287.1060">
    <property type="entry name" value="ESAT-6-like"/>
    <property type="match status" value="1"/>
</dbReference>
<dbReference type="EMBL" id="VMSD01000012">
    <property type="protein sequence ID" value="KAF0836741.1"/>
    <property type="molecule type" value="Genomic_DNA"/>
</dbReference>
<gene>
    <name evidence="2" type="ORF">FNL39_11256</name>
</gene>
<organism evidence="2 3">
    <name type="scientific">Nocardia caishijiensis</name>
    <dbReference type="NCBI Taxonomy" id="184756"/>
    <lineage>
        <taxon>Bacteria</taxon>
        <taxon>Bacillati</taxon>
        <taxon>Actinomycetota</taxon>
        <taxon>Actinomycetes</taxon>
        <taxon>Mycobacteriales</taxon>
        <taxon>Nocardiaceae</taxon>
        <taxon>Nocardia</taxon>
    </lineage>
</organism>
<dbReference type="Pfam" id="PF06013">
    <property type="entry name" value="WXG100"/>
    <property type="match status" value="1"/>
</dbReference>
<evidence type="ECO:0000313" key="2">
    <source>
        <dbReference type="EMBL" id="KAF0836741.1"/>
    </source>
</evidence>
<reference evidence="2 3" key="1">
    <citation type="submission" date="2019-07" db="EMBL/GenBank/DDBJ databases">
        <title>Genomic Encyclopedia of Type Strains, Phase IV (KMG-IV): sequencing the most valuable type-strain genomes for metagenomic binning, comparative biology and taxonomic classification.</title>
        <authorList>
            <person name="Goeker M."/>
        </authorList>
    </citation>
    <scope>NUCLEOTIDE SEQUENCE [LARGE SCALE GENOMIC DNA]</scope>
    <source>
        <strain evidence="2 3">DSM 44831</strain>
    </source>
</reference>
<dbReference type="SUPFAM" id="SSF140453">
    <property type="entry name" value="EsxAB dimer-like"/>
    <property type="match status" value="1"/>
</dbReference>
<dbReference type="InterPro" id="IPR010310">
    <property type="entry name" value="T7SS_ESAT-6-like"/>
</dbReference>
<protein>
    <recommendedName>
        <fullName evidence="1">ESAT-6-like protein</fullName>
    </recommendedName>
</protein>
<dbReference type="NCBIfam" id="TIGR03930">
    <property type="entry name" value="WXG100_ESAT6"/>
    <property type="match status" value="1"/>
</dbReference>
<dbReference type="RefSeq" id="WP_067977656.1">
    <property type="nucleotide sequence ID" value="NZ_VMSD01000012.1"/>
</dbReference>
<proteinExistence type="inferred from homology"/>
<evidence type="ECO:0000256" key="1">
    <source>
        <dbReference type="RuleBase" id="RU362001"/>
    </source>
</evidence>
<dbReference type="InterPro" id="IPR036689">
    <property type="entry name" value="ESAT-6-like_sf"/>
</dbReference>
<sequence length="100" mass="10908">MVENSQPFSVDLDELVQLITRVSGFVGFLNDSLDGLEQRIAVVQQTWHGRAADAQAAAFREWHHGATEVADGIDSMRAAVQAAHSRYTAAIEVNRKMLGG</sequence>
<evidence type="ECO:0000313" key="3">
    <source>
        <dbReference type="Proteomes" id="UP000798951"/>
    </source>
</evidence>
<comment type="caution">
    <text evidence="2">The sequence shown here is derived from an EMBL/GenBank/DDBJ whole genome shotgun (WGS) entry which is preliminary data.</text>
</comment>
<dbReference type="Proteomes" id="UP000798951">
    <property type="component" value="Unassembled WGS sequence"/>
</dbReference>
<accession>A0ABQ6YG56</accession>